<gene>
    <name evidence="1" type="ORF">NWI01_34400</name>
</gene>
<name>A0A4Y3WG94_NITWI</name>
<protein>
    <submittedName>
        <fullName evidence="1">Uncharacterized protein</fullName>
    </submittedName>
</protein>
<comment type="caution">
    <text evidence="1">The sequence shown here is derived from an EMBL/GenBank/DDBJ whole genome shotgun (WGS) entry which is preliminary data.</text>
</comment>
<proteinExistence type="predicted"/>
<accession>A0A4Y3WG94</accession>
<organism evidence="1 2">
    <name type="scientific">Nitrobacter winogradskyi</name>
    <name type="common">Nitrobacter agilis</name>
    <dbReference type="NCBI Taxonomy" id="913"/>
    <lineage>
        <taxon>Bacteria</taxon>
        <taxon>Pseudomonadati</taxon>
        <taxon>Pseudomonadota</taxon>
        <taxon>Alphaproteobacteria</taxon>
        <taxon>Hyphomicrobiales</taxon>
        <taxon>Nitrobacteraceae</taxon>
        <taxon>Nitrobacter</taxon>
    </lineage>
</organism>
<reference evidence="1 2" key="1">
    <citation type="submission" date="2019-06" db="EMBL/GenBank/DDBJ databases">
        <title>Whole genome shotgun sequence of Nitrobacter winogradskyi NBRC 14297.</title>
        <authorList>
            <person name="Hosoyama A."/>
            <person name="Uohara A."/>
            <person name="Ohji S."/>
            <person name="Ichikawa N."/>
        </authorList>
    </citation>
    <scope>NUCLEOTIDE SEQUENCE [LARGE SCALE GENOMIC DNA]</scope>
    <source>
        <strain evidence="1 2">NBRC 14297</strain>
    </source>
</reference>
<dbReference type="EMBL" id="BJNF01000117">
    <property type="protein sequence ID" value="GEC17548.1"/>
    <property type="molecule type" value="Genomic_DNA"/>
</dbReference>
<dbReference type="AlphaFoldDB" id="A0A4Y3WG94"/>
<evidence type="ECO:0000313" key="2">
    <source>
        <dbReference type="Proteomes" id="UP000318825"/>
    </source>
</evidence>
<sequence length="66" mass="7349">MPETVANRQGVPTWYVHHLIKARFPVCAGRVECRTACIGTVTGEVPNGRPGWEVYFSFDAMTTLHS</sequence>
<dbReference type="Proteomes" id="UP000318825">
    <property type="component" value="Unassembled WGS sequence"/>
</dbReference>
<dbReference type="RefSeq" id="WP_141385279.1">
    <property type="nucleotide sequence ID" value="NZ_BJNF01000117.1"/>
</dbReference>
<evidence type="ECO:0000313" key="1">
    <source>
        <dbReference type="EMBL" id="GEC17548.1"/>
    </source>
</evidence>